<feature type="signal peptide" evidence="2">
    <location>
        <begin position="1"/>
        <end position="17"/>
    </location>
</feature>
<feature type="compositionally biased region" description="Polar residues" evidence="1">
    <location>
        <begin position="308"/>
        <end position="319"/>
    </location>
</feature>
<evidence type="ECO:0000313" key="5">
    <source>
        <dbReference type="EMBL" id="KZM22167.1"/>
    </source>
</evidence>
<gene>
    <name evidence="5" type="ORF">ST47_g6690</name>
</gene>
<feature type="region of interest" description="Disordered" evidence="1">
    <location>
        <begin position="308"/>
        <end position="328"/>
    </location>
</feature>
<keyword evidence="6" id="KW-1185">Reference proteome</keyword>
<dbReference type="Pfam" id="PF23658">
    <property type="entry name" value="PDZ_CPAF_rel"/>
    <property type="match status" value="1"/>
</dbReference>
<dbReference type="GO" id="GO:0006508">
    <property type="term" value="P:proteolysis"/>
    <property type="evidence" value="ECO:0007669"/>
    <property type="project" value="InterPro"/>
</dbReference>
<evidence type="ECO:0000259" key="4">
    <source>
        <dbReference type="Pfam" id="PF23658"/>
    </source>
</evidence>
<dbReference type="InterPro" id="IPR052766">
    <property type="entry name" value="S41A_metabolite_peptidase"/>
</dbReference>
<feature type="chain" id="PRO_5007841904" evidence="2">
    <location>
        <begin position="18"/>
        <end position="862"/>
    </location>
</feature>
<proteinExistence type="predicted"/>
<sequence>MLLQSLLVLGCAAFGLARSVPHKIARQEPSPTANAPAQSTICGDIIEAVNEGYQLFAASDAYECLTSVPFNSAVASRFIKYWNETLQFQSTLAYLKSPPEGYQQPAIDFVAELGRIQQRVEAGEYYNQYNFEADVQLLVLALKDGHVTLTAGVLAAFSFASPYEVVSASIDGKQAPKIYITDDLLPEYASEGWKPSAIATINGTEVNEFLTAYAALNSWGYVEPHAEWNDLMSHPTLDIQGGLTTFSGSGTFYPGDKLIFTFENGTSLDTIWLAVYNEPANATGPLTTGGDFYNYFVLGLLPASYEPTASESSESSDTPQAAPGNWSEASYGAFPEDPNIAQDDLGVYHSGLVTGYFYNDISTGVLSLPSFDAIPESIGNWADAVTYFIGNASDAGVTRVVIDLQRNSGGTPFLAYTSFKAFFPDLTPFAGSRRRSFELANVLGSATTEWWNSLNEANETERYTKYDAAANEWVITDRLDAATGNNFSSWQEYQGPVGDNGDTFSLLERYDLANPTFDTAAFDQWYPVMYLPDKSDWAFTERKFNPDQIVLLTDGLCASACSLFIEMMTQAGVKTIVAGGRPATGPMQAASGNRGARSYDTYTLDNDMLTARQLDEQVSTNVNATVPEVRDSSIFIKYAQFNLRDQVRKGDMTPLQFKYEAADCRIYYTLANIYNMTRLWHDVSAAAFVDSSLCVEGSTGFSKTNNTNPTAPPKVGAQAPILSPNTSLAKQAKWDEDPDDGLHSDVGRVGTRGATPFPRCIKTTGGLGCQDAGSICRNIEVYCSREGKTIRVDRCLPECTNRKGSATCFGSCLLDFPSGETKSIYNNEAETQYQEKLSSGYCRPTTGTRALGCAYDPVAPRL</sequence>
<feature type="domain" description="CPAF-like PDZ" evidence="4">
    <location>
        <begin position="158"/>
        <end position="279"/>
    </location>
</feature>
<keyword evidence="2" id="KW-0732">Signal</keyword>
<dbReference type="InterPro" id="IPR029045">
    <property type="entry name" value="ClpP/crotonase-like_dom_sf"/>
</dbReference>
<evidence type="ECO:0000313" key="6">
    <source>
        <dbReference type="Proteomes" id="UP000076837"/>
    </source>
</evidence>
<dbReference type="Pfam" id="PF03572">
    <property type="entry name" value="Peptidase_S41"/>
    <property type="match status" value="1"/>
</dbReference>
<dbReference type="AlphaFoldDB" id="A0A163C2H2"/>
<organism evidence="5 6">
    <name type="scientific">Didymella rabiei</name>
    <name type="common">Chickpea ascochyta blight fungus</name>
    <name type="synonym">Mycosphaerella rabiei</name>
    <dbReference type="NCBI Taxonomy" id="5454"/>
    <lineage>
        <taxon>Eukaryota</taxon>
        <taxon>Fungi</taxon>
        <taxon>Dikarya</taxon>
        <taxon>Ascomycota</taxon>
        <taxon>Pezizomycotina</taxon>
        <taxon>Dothideomycetes</taxon>
        <taxon>Pleosporomycetidae</taxon>
        <taxon>Pleosporales</taxon>
        <taxon>Pleosporineae</taxon>
        <taxon>Didymellaceae</taxon>
        <taxon>Ascochyta</taxon>
    </lineage>
</organism>
<protein>
    <submittedName>
        <fullName evidence="5">Serine-type peptidase</fullName>
    </submittedName>
</protein>
<dbReference type="PANTHER" id="PTHR37049:SF5">
    <property type="entry name" value="TAIL SPECIFIC PROTEASE DOMAIN-CONTAINING PROTEIN"/>
    <property type="match status" value="1"/>
</dbReference>
<dbReference type="Proteomes" id="UP000076837">
    <property type="component" value="Unassembled WGS sequence"/>
</dbReference>
<dbReference type="InterPro" id="IPR056186">
    <property type="entry name" value="PDZ_CPAF-rel"/>
</dbReference>
<dbReference type="EMBL" id="JYNV01000223">
    <property type="protein sequence ID" value="KZM22167.1"/>
    <property type="molecule type" value="Genomic_DNA"/>
</dbReference>
<evidence type="ECO:0000256" key="2">
    <source>
        <dbReference type="SAM" id="SignalP"/>
    </source>
</evidence>
<dbReference type="SUPFAM" id="SSF52096">
    <property type="entry name" value="ClpP/crotonase"/>
    <property type="match status" value="1"/>
</dbReference>
<reference evidence="5 6" key="1">
    <citation type="journal article" date="2016" name="Sci. Rep.">
        <title>Draft genome sequencing and secretome analysis of fungal phytopathogen Ascochyta rabiei provides insight into the necrotrophic effector repertoire.</title>
        <authorList>
            <person name="Verma S."/>
            <person name="Gazara R.K."/>
            <person name="Nizam S."/>
            <person name="Parween S."/>
            <person name="Chattopadhyay D."/>
            <person name="Verma P.K."/>
        </authorList>
    </citation>
    <scope>NUCLEOTIDE SEQUENCE [LARGE SCALE GENOMIC DNA]</scope>
    <source>
        <strain evidence="5 6">ArDII</strain>
    </source>
</reference>
<dbReference type="STRING" id="5454.A0A163C2H2"/>
<comment type="caution">
    <text evidence="5">The sequence shown here is derived from an EMBL/GenBank/DDBJ whole genome shotgun (WGS) entry which is preliminary data.</text>
</comment>
<dbReference type="Gene3D" id="3.90.226.10">
    <property type="entry name" value="2-enoyl-CoA Hydratase, Chain A, domain 1"/>
    <property type="match status" value="1"/>
</dbReference>
<accession>A0A163C2H2</accession>
<evidence type="ECO:0000256" key="1">
    <source>
        <dbReference type="SAM" id="MobiDB-lite"/>
    </source>
</evidence>
<feature type="domain" description="Tail specific protease" evidence="3">
    <location>
        <begin position="363"/>
        <end position="577"/>
    </location>
</feature>
<name>A0A163C2H2_DIDRA</name>
<dbReference type="InterPro" id="IPR005151">
    <property type="entry name" value="Tail-specific_protease"/>
</dbReference>
<evidence type="ECO:0000259" key="3">
    <source>
        <dbReference type="Pfam" id="PF03572"/>
    </source>
</evidence>
<dbReference type="GO" id="GO:0008236">
    <property type="term" value="F:serine-type peptidase activity"/>
    <property type="evidence" value="ECO:0007669"/>
    <property type="project" value="InterPro"/>
</dbReference>
<dbReference type="PANTHER" id="PTHR37049">
    <property type="entry name" value="PEPTIDASE S41 FAMILY PROTEIN"/>
    <property type="match status" value="1"/>
</dbReference>